<dbReference type="AlphaFoldDB" id="A0A9P0F1D0"/>
<organism evidence="4 5">
    <name type="scientific">Bemisia tabaci</name>
    <name type="common">Sweetpotato whitefly</name>
    <name type="synonym">Aleurodes tabaci</name>
    <dbReference type="NCBI Taxonomy" id="7038"/>
    <lineage>
        <taxon>Eukaryota</taxon>
        <taxon>Metazoa</taxon>
        <taxon>Ecdysozoa</taxon>
        <taxon>Arthropoda</taxon>
        <taxon>Hexapoda</taxon>
        <taxon>Insecta</taxon>
        <taxon>Pterygota</taxon>
        <taxon>Neoptera</taxon>
        <taxon>Paraneoptera</taxon>
        <taxon>Hemiptera</taxon>
        <taxon>Sternorrhyncha</taxon>
        <taxon>Aleyrodoidea</taxon>
        <taxon>Aleyrodidae</taxon>
        <taxon>Aleyrodinae</taxon>
        <taxon>Bemisia</taxon>
    </lineage>
</organism>
<name>A0A9P0F1D0_BEMTA</name>
<dbReference type="InterPro" id="IPR001878">
    <property type="entry name" value="Znf_CCHC"/>
</dbReference>
<sequence length="704" mass="81330">MESNNPNKRIILESIERGKLSKEQIIEKIGNIQKRSAVTITIEGVTKDSTSDFPENDPRNIGNLEVEQDTRIIRSRDLELEQEINKISLQLASLSDSTKDKNMVEEKRNEIKRQIDELECKKEMLTQKLSYYDPKIAAQFRTSTPTGLAQPMDVEEDLHRKRNASSSELNRSFSDSDLTQTSKKWKDGNIISWMNKNPKKTDNDGFTLVRHRRKNLNTNSSNPNSQPQSRESGISNTKIPKKLKTAPQQERNQNIPLNSQVPKSTVTPPENEKHATSKEERNPKEDIWNAFKDEQICTKLNMKKQDFVQIIEFYTRFQNSGATSSKDMDQHSINKEIQAIMDDNKRTSKKVDDTLSLIKEINKTLMKNTNILENKMNKVDKTVQSLELQQKKEAKTEKASYASTLAKIDRANQIAAKSKNNFIMTLHSPREIPKTQELLNKFVEISSTFMNTKVIRNSILSDKKSVRIEGTTDDRESLRVSLENELKKWTAEENITSALSTQSEVMKITGLRNTVSDEQIYSLILDNMNDPSLTRENLNQNATIFRKVNSFVEKSKMIVYMRVRSPLLEKITRKRTFYSKCENWGTILITPIIYISQCPKCFEFGHGPLKCRKGNVCRKCGSTDHLSAECKESKRICFICKQDKNKKHFDHACTDRECPTREEMYQRELFRCSRQVNRSIFQEMQNQSDTSTLTQNLQSDIHHE</sequence>
<feature type="compositionally biased region" description="Basic and acidic residues" evidence="2">
    <location>
        <begin position="270"/>
        <end position="286"/>
    </location>
</feature>
<protein>
    <recommendedName>
        <fullName evidence="3">CCHC-type domain-containing protein</fullName>
    </recommendedName>
</protein>
<reference evidence="4" key="1">
    <citation type="submission" date="2021-12" db="EMBL/GenBank/DDBJ databases">
        <authorList>
            <person name="King R."/>
        </authorList>
    </citation>
    <scope>NUCLEOTIDE SEQUENCE</scope>
</reference>
<keyword evidence="5" id="KW-1185">Reference proteome</keyword>
<evidence type="ECO:0000256" key="1">
    <source>
        <dbReference type="SAM" id="Coils"/>
    </source>
</evidence>
<dbReference type="InterPro" id="IPR036875">
    <property type="entry name" value="Znf_CCHC_sf"/>
</dbReference>
<feature type="compositionally biased region" description="Polar residues" evidence="2">
    <location>
        <begin position="164"/>
        <end position="181"/>
    </location>
</feature>
<feature type="compositionally biased region" description="Polar residues" evidence="2">
    <location>
        <begin position="246"/>
        <end position="268"/>
    </location>
</feature>
<feature type="domain" description="CCHC-type" evidence="3">
    <location>
        <begin position="616"/>
        <end position="632"/>
    </location>
</feature>
<evidence type="ECO:0000259" key="3">
    <source>
        <dbReference type="SMART" id="SM00343"/>
    </source>
</evidence>
<feature type="compositionally biased region" description="Low complexity" evidence="2">
    <location>
        <begin position="217"/>
        <end position="229"/>
    </location>
</feature>
<evidence type="ECO:0000256" key="2">
    <source>
        <dbReference type="SAM" id="MobiDB-lite"/>
    </source>
</evidence>
<dbReference type="SUPFAM" id="SSF57756">
    <property type="entry name" value="Retrovirus zinc finger-like domains"/>
    <property type="match status" value="1"/>
</dbReference>
<feature type="region of interest" description="Disordered" evidence="2">
    <location>
        <begin position="160"/>
        <end position="181"/>
    </location>
</feature>
<evidence type="ECO:0000313" key="4">
    <source>
        <dbReference type="EMBL" id="CAH0384782.1"/>
    </source>
</evidence>
<gene>
    <name evidence="4" type="ORF">BEMITA_LOCUS4075</name>
</gene>
<dbReference type="EMBL" id="OU963863">
    <property type="protein sequence ID" value="CAH0384782.1"/>
    <property type="molecule type" value="Genomic_DNA"/>
</dbReference>
<dbReference type="GO" id="GO:0008270">
    <property type="term" value="F:zinc ion binding"/>
    <property type="evidence" value="ECO:0007669"/>
    <property type="project" value="InterPro"/>
</dbReference>
<evidence type="ECO:0000313" key="5">
    <source>
        <dbReference type="Proteomes" id="UP001152759"/>
    </source>
</evidence>
<proteinExistence type="predicted"/>
<dbReference type="GO" id="GO:0003676">
    <property type="term" value="F:nucleic acid binding"/>
    <property type="evidence" value="ECO:0007669"/>
    <property type="project" value="InterPro"/>
</dbReference>
<feature type="region of interest" description="Disordered" evidence="2">
    <location>
        <begin position="214"/>
        <end position="286"/>
    </location>
</feature>
<feature type="domain" description="CCHC-type" evidence="3">
    <location>
        <begin position="597"/>
        <end position="613"/>
    </location>
</feature>
<dbReference type="SMART" id="SM00343">
    <property type="entry name" value="ZnF_C2HC"/>
    <property type="match status" value="2"/>
</dbReference>
<accession>A0A9P0F1D0</accession>
<keyword evidence="1" id="KW-0175">Coiled coil</keyword>
<dbReference type="Proteomes" id="UP001152759">
    <property type="component" value="Chromosome 2"/>
</dbReference>
<feature type="coiled-coil region" evidence="1">
    <location>
        <begin position="94"/>
        <end position="128"/>
    </location>
</feature>